<organism evidence="2 3">
    <name type="scientific">Candidatus Pristimantibacillus lignocellulolyticus</name>
    <dbReference type="NCBI Taxonomy" id="2994561"/>
    <lineage>
        <taxon>Bacteria</taxon>
        <taxon>Bacillati</taxon>
        <taxon>Bacillota</taxon>
        <taxon>Bacilli</taxon>
        <taxon>Bacillales</taxon>
        <taxon>Paenibacillaceae</taxon>
        <taxon>Candidatus Pristimantibacillus</taxon>
    </lineage>
</organism>
<evidence type="ECO:0000259" key="1">
    <source>
        <dbReference type="Pfam" id="PF12867"/>
    </source>
</evidence>
<evidence type="ECO:0000313" key="3">
    <source>
        <dbReference type="Proteomes" id="UP001056756"/>
    </source>
</evidence>
<dbReference type="KEGG" id="plig:NAG76_18350"/>
<dbReference type="AlphaFoldDB" id="A0A9J6ZCC6"/>
<dbReference type="Gene3D" id="1.20.120.450">
    <property type="entry name" value="dinb family like domain"/>
    <property type="match status" value="1"/>
</dbReference>
<name>A0A9J6ZCC6_9BACL</name>
<dbReference type="Proteomes" id="UP001056756">
    <property type="component" value="Chromosome"/>
</dbReference>
<dbReference type="InterPro" id="IPR024775">
    <property type="entry name" value="DinB-like"/>
</dbReference>
<sequence length="167" mass="19567">MDLNEIIQKLQETRDVLLTTLNGLNTDQLNKPKELNSWSIGQVCQHLVKTEELYMLAIKKSLKSKVDSSIGNKPIEFLLDRTKKLEAPEIAKPTDEIVEYEEILEILKTTREKLYEMLDALEDPSILSRREFTHPVFKEMLLIEWVRSLELHEQRHTKQIIEIKDAL</sequence>
<feature type="domain" description="DinB-like" evidence="1">
    <location>
        <begin position="10"/>
        <end position="160"/>
    </location>
</feature>
<accession>A0A9J6ZCC6</accession>
<reference evidence="2" key="1">
    <citation type="submission" date="2022-05" db="EMBL/GenBank/DDBJ databases">
        <title>Novel bacterial taxa in a minimal lignocellulolytic consortium and its capacity to transform plastics disclosed by genome-resolved metagenomics.</title>
        <authorList>
            <person name="Rodriguez C.A.D."/>
            <person name="Diaz-Garcia L."/>
            <person name="Herrera K."/>
            <person name="Tarazona N.A."/>
            <person name="Sproer C."/>
            <person name="Overmann J."/>
            <person name="Jimenez D.J."/>
        </authorList>
    </citation>
    <scope>NUCLEOTIDE SEQUENCE</scope>
    <source>
        <strain evidence="2">MAG5</strain>
    </source>
</reference>
<dbReference type="SUPFAM" id="SSF109854">
    <property type="entry name" value="DinB/YfiT-like putative metalloenzymes"/>
    <property type="match status" value="1"/>
</dbReference>
<evidence type="ECO:0000313" key="2">
    <source>
        <dbReference type="EMBL" id="URN93770.1"/>
    </source>
</evidence>
<dbReference type="EMBL" id="CP097899">
    <property type="protein sequence ID" value="URN93770.1"/>
    <property type="molecule type" value="Genomic_DNA"/>
</dbReference>
<proteinExistence type="predicted"/>
<gene>
    <name evidence="2" type="ORF">NAG76_18350</name>
</gene>
<dbReference type="InterPro" id="IPR034660">
    <property type="entry name" value="DinB/YfiT-like"/>
</dbReference>
<protein>
    <submittedName>
        <fullName evidence="2">DinB family protein</fullName>
    </submittedName>
</protein>
<dbReference type="Pfam" id="PF12867">
    <property type="entry name" value="DinB_2"/>
    <property type="match status" value="1"/>
</dbReference>